<evidence type="ECO:0000259" key="4">
    <source>
        <dbReference type="PROSITE" id="PS50995"/>
    </source>
</evidence>
<organism evidence="5 6">
    <name type="scientific">Planctopirus ephydatiae</name>
    <dbReference type="NCBI Taxonomy" id="2528019"/>
    <lineage>
        <taxon>Bacteria</taxon>
        <taxon>Pseudomonadati</taxon>
        <taxon>Planctomycetota</taxon>
        <taxon>Planctomycetia</taxon>
        <taxon>Planctomycetales</taxon>
        <taxon>Planctomycetaceae</taxon>
        <taxon>Planctopirus</taxon>
    </lineage>
</organism>
<dbReference type="Pfam" id="PF12802">
    <property type="entry name" value="MarR_2"/>
    <property type="match status" value="1"/>
</dbReference>
<gene>
    <name evidence="5" type="primary">slyA</name>
    <name evidence="5" type="ORF">Spb1_18600</name>
</gene>
<keyword evidence="2" id="KW-0238">DNA-binding</keyword>
<dbReference type="KEGG" id="peh:Spb1_18600"/>
<evidence type="ECO:0000313" key="6">
    <source>
        <dbReference type="Proteomes" id="UP000315349"/>
    </source>
</evidence>
<dbReference type="InterPro" id="IPR039422">
    <property type="entry name" value="MarR/SlyA-like"/>
</dbReference>
<dbReference type="GO" id="GO:0003677">
    <property type="term" value="F:DNA binding"/>
    <property type="evidence" value="ECO:0007669"/>
    <property type="project" value="UniProtKB-KW"/>
</dbReference>
<feature type="domain" description="HTH marR-type" evidence="4">
    <location>
        <begin position="66"/>
        <end position="198"/>
    </location>
</feature>
<dbReference type="InterPro" id="IPR036388">
    <property type="entry name" value="WH-like_DNA-bd_sf"/>
</dbReference>
<reference evidence="5 6" key="1">
    <citation type="submission" date="2019-02" db="EMBL/GenBank/DDBJ databases">
        <title>Deep-cultivation of Planctomycetes and their phenomic and genomic characterization uncovers novel biology.</title>
        <authorList>
            <person name="Wiegand S."/>
            <person name="Jogler M."/>
            <person name="Boedeker C."/>
            <person name="Pinto D."/>
            <person name="Vollmers J."/>
            <person name="Rivas-Marin E."/>
            <person name="Kohn T."/>
            <person name="Peeters S.H."/>
            <person name="Heuer A."/>
            <person name="Rast P."/>
            <person name="Oberbeckmann S."/>
            <person name="Bunk B."/>
            <person name="Jeske O."/>
            <person name="Meyerdierks A."/>
            <person name="Storesund J.E."/>
            <person name="Kallscheuer N."/>
            <person name="Luecker S."/>
            <person name="Lage O.M."/>
            <person name="Pohl T."/>
            <person name="Merkel B.J."/>
            <person name="Hornburger P."/>
            <person name="Mueller R.-W."/>
            <person name="Bruemmer F."/>
            <person name="Labrenz M."/>
            <person name="Spormann A.M."/>
            <person name="Op den Camp H."/>
            <person name="Overmann J."/>
            <person name="Amann R."/>
            <person name="Jetten M.S.M."/>
            <person name="Mascher T."/>
            <person name="Medema M.H."/>
            <person name="Devos D.P."/>
            <person name="Kaster A.-K."/>
            <person name="Ovreas L."/>
            <person name="Rohde M."/>
            <person name="Galperin M.Y."/>
            <person name="Jogler C."/>
        </authorList>
    </citation>
    <scope>NUCLEOTIDE SEQUENCE [LARGE SCALE GENOMIC DNA]</scope>
    <source>
        <strain evidence="5 6">Spb1</strain>
    </source>
</reference>
<dbReference type="GO" id="GO:0003700">
    <property type="term" value="F:DNA-binding transcription factor activity"/>
    <property type="evidence" value="ECO:0007669"/>
    <property type="project" value="InterPro"/>
</dbReference>
<dbReference type="GO" id="GO:0006950">
    <property type="term" value="P:response to stress"/>
    <property type="evidence" value="ECO:0007669"/>
    <property type="project" value="TreeGrafter"/>
</dbReference>
<proteinExistence type="predicted"/>
<dbReference type="PROSITE" id="PS50995">
    <property type="entry name" value="HTH_MARR_2"/>
    <property type="match status" value="1"/>
</dbReference>
<evidence type="ECO:0000256" key="3">
    <source>
        <dbReference type="ARBA" id="ARBA00023163"/>
    </source>
</evidence>
<accession>A0A518GMT8</accession>
<name>A0A518GMT8_9PLAN</name>
<keyword evidence="3" id="KW-0804">Transcription</keyword>
<dbReference type="SMART" id="SM00347">
    <property type="entry name" value="HTH_MARR"/>
    <property type="match status" value="1"/>
</dbReference>
<keyword evidence="1" id="KW-0805">Transcription regulation</keyword>
<evidence type="ECO:0000256" key="1">
    <source>
        <dbReference type="ARBA" id="ARBA00023015"/>
    </source>
</evidence>
<dbReference type="CDD" id="cd00090">
    <property type="entry name" value="HTH_ARSR"/>
    <property type="match status" value="1"/>
</dbReference>
<dbReference type="SUPFAM" id="SSF46785">
    <property type="entry name" value="Winged helix' DNA-binding domain"/>
    <property type="match status" value="1"/>
</dbReference>
<protein>
    <submittedName>
        <fullName evidence="5">Transcriptional regulator SlyA</fullName>
    </submittedName>
</protein>
<evidence type="ECO:0000256" key="2">
    <source>
        <dbReference type="ARBA" id="ARBA00023125"/>
    </source>
</evidence>
<dbReference type="InterPro" id="IPR011991">
    <property type="entry name" value="ArsR-like_HTH"/>
</dbReference>
<dbReference type="PANTHER" id="PTHR33164">
    <property type="entry name" value="TRANSCRIPTIONAL REGULATOR, MARR FAMILY"/>
    <property type="match status" value="1"/>
</dbReference>
<dbReference type="PRINTS" id="PR00598">
    <property type="entry name" value="HTHMARR"/>
</dbReference>
<sequence>MSVLSAIKCSCKSFSGEVQSLTSDLTTIQQTSFACSPFDTLSVFPTPHLFVSSFQIGPILRQYDFESSVGYWLGTATQSYQRALNAELEKYGITYRQSHVIGWLAKDKELCQTELAERMMIEPPTLVRILDRMEQAKLIERTEAYGDRRKKIIRLLPAAEPIWEKIVDCVLDVRAMAVENFTAEEIQSLITGLRKLHDNVVAQTPEVVQPIS</sequence>
<dbReference type="Proteomes" id="UP000315349">
    <property type="component" value="Chromosome"/>
</dbReference>
<dbReference type="PANTHER" id="PTHR33164:SF64">
    <property type="entry name" value="TRANSCRIPTIONAL REGULATOR SLYA"/>
    <property type="match status" value="1"/>
</dbReference>
<dbReference type="AlphaFoldDB" id="A0A518GMT8"/>
<dbReference type="InterPro" id="IPR000835">
    <property type="entry name" value="HTH_MarR-typ"/>
</dbReference>
<keyword evidence="6" id="KW-1185">Reference proteome</keyword>
<dbReference type="InterPro" id="IPR036390">
    <property type="entry name" value="WH_DNA-bd_sf"/>
</dbReference>
<dbReference type="Gene3D" id="1.10.10.10">
    <property type="entry name" value="Winged helix-like DNA-binding domain superfamily/Winged helix DNA-binding domain"/>
    <property type="match status" value="1"/>
</dbReference>
<evidence type="ECO:0000313" key="5">
    <source>
        <dbReference type="EMBL" id="QDV29940.1"/>
    </source>
</evidence>
<dbReference type="EMBL" id="CP036299">
    <property type="protein sequence ID" value="QDV29940.1"/>
    <property type="molecule type" value="Genomic_DNA"/>
</dbReference>